<dbReference type="GO" id="GO:0005524">
    <property type="term" value="F:ATP binding"/>
    <property type="evidence" value="ECO:0007669"/>
    <property type="project" value="UniProtKB-KW"/>
</dbReference>
<keyword evidence="6" id="KW-0067">ATP-binding</keyword>
<evidence type="ECO:0000256" key="7">
    <source>
        <dbReference type="ARBA" id="ARBA00023137"/>
    </source>
</evidence>
<dbReference type="GO" id="GO:0042802">
    <property type="term" value="F:identical protein binding"/>
    <property type="evidence" value="ECO:0007669"/>
    <property type="project" value="UniProtKB-ARBA"/>
</dbReference>
<feature type="domain" description="Tyrosine-protein kinase G-rich" evidence="12">
    <location>
        <begin position="373"/>
        <end position="449"/>
    </location>
</feature>
<dbReference type="InterPro" id="IPR027417">
    <property type="entry name" value="P-loop_NTPase"/>
</dbReference>
<dbReference type="FunFam" id="3.40.50.300:FF:000527">
    <property type="entry name" value="Tyrosine-protein kinase etk"/>
    <property type="match status" value="1"/>
</dbReference>
<keyword evidence="5" id="KW-0418">Kinase</keyword>
<dbReference type="EMBL" id="PVWJ01000120">
    <property type="protein sequence ID" value="PSB01247.1"/>
    <property type="molecule type" value="Genomic_DNA"/>
</dbReference>
<evidence type="ECO:0000259" key="11">
    <source>
        <dbReference type="Pfam" id="PF13614"/>
    </source>
</evidence>
<comment type="catalytic activity">
    <reaction evidence="8">
        <text>L-tyrosyl-[protein] + ATP = O-phospho-L-tyrosyl-[protein] + ADP + H(+)</text>
        <dbReference type="Rhea" id="RHEA:10596"/>
        <dbReference type="Rhea" id="RHEA-COMP:10136"/>
        <dbReference type="Rhea" id="RHEA-COMP:20101"/>
        <dbReference type="ChEBI" id="CHEBI:15378"/>
        <dbReference type="ChEBI" id="CHEBI:30616"/>
        <dbReference type="ChEBI" id="CHEBI:46858"/>
        <dbReference type="ChEBI" id="CHEBI:61978"/>
        <dbReference type="ChEBI" id="CHEBI:456216"/>
        <dbReference type="EC" id="2.7.10.2"/>
    </reaction>
</comment>
<evidence type="ECO:0000313" key="14">
    <source>
        <dbReference type="Proteomes" id="UP000238762"/>
    </source>
</evidence>
<evidence type="ECO:0000256" key="3">
    <source>
        <dbReference type="ARBA" id="ARBA00022679"/>
    </source>
</evidence>
<evidence type="ECO:0000313" key="13">
    <source>
        <dbReference type="EMBL" id="PSB01247.1"/>
    </source>
</evidence>
<evidence type="ECO:0000256" key="10">
    <source>
        <dbReference type="SAM" id="Phobius"/>
    </source>
</evidence>
<keyword evidence="10" id="KW-0472">Membrane</keyword>
<dbReference type="InterPro" id="IPR050445">
    <property type="entry name" value="Bact_polysacc_biosynth/exp"/>
</dbReference>
<dbReference type="InterPro" id="IPR025669">
    <property type="entry name" value="AAA_dom"/>
</dbReference>
<comment type="similarity">
    <text evidence="1">Belongs to the CpsD/CapB family.</text>
</comment>
<name>A0A2T1BZA6_9CYAN</name>
<dbReference type="PANTHER" id="PTHR32309:SF13">
    <property type="entry name" value="FERRIC ENTEROBACTIN TRANSPORT PROTEIN FEPE"/>
    <property type="match status" value="1"/>
</dbReference>
<evidence type="ECO:0000256" key="6">
    <source>
        <dbReference type="ARBA" id="ARBA00022840"/>
    </source>
</evidence>
<feature type="coiled-coil region" evidence="9">
    <location>
        <begin position="368"/>
        <end position="395"/>
    </location>
</feature>
<dbReference type="Proteomes" id="UP000238762">
    <property type="component" value="Unassembled WGS sequence"/>
</dbReference>
<gene>
    <name evidence="13" type="ORF">C7B64_19355</name>
</gene>
<dbReference type="PANTHER" id="PTHR32309">
    <property type="entry name" value="TYROSINE-PROTEIN KINASE"/>
    <property type="match status" value="1"/>
</dbReference>
<reference evidence="13 14" key="2">
    <citation type="submission" date="2018-03" db="EMBL/GenBank/DDBJ databases">
        <title>The ancient ancestry and fast evolution of plastids.</title>
        <authorList>
            <person name="Moore K.R."/>
            <person name="Magnabosco C."/>
            <person name="Momper L."/>
            <person name="Gold D.A."/>
            <person name="Bosak T."/>
            <person name="Fournier G.P."/>
        </authorList>
    </citation>
    <scope>NUCLEOTIDE SEQUENCE [LARGE SCALE GENOMIC DNA]</scope>
    <source>
        <strain evidence="13 14">CCAP 1448/3</strain>
    </source>
</reference>
<dbReference type="RefSeq" id="WP_106290435.1">
    <property type="nucleotide sequence ID" value="NZ_CAWNTC010000153.1"/>
</dbReference>
<dbReference type="Gene3D" id="3.40.50.300">
    <property type="entry name" value="P-loop containing nucleotide triphosphate hydrolases"/>
    <property type="match status" value="1"/>
</dbReference>
<dbReference type="InterPro" id="IPR005702">
    <property type="entry name" value="Wzc-like_C"/>
</dbReference>
<evidence type="ECO:0000256" key="5">
    <source>
        <dbReference type="ARBA" id="ARBA00022777"/>
    </source>
</evidence>
<reference evidence="13 14" key="1">
    <citation type="submission" date="2018-02" db="EMBL/GenBank/DDBJ databases">
        <authorList>
            <person name="Cohen D.B."/>
            <person name="Kent A.D."/>
        </authorList>
    </citation>
    <scope>NUCLEOTIDE SEQUENCE [LARGE SCALE GENOMIC DNA]</scope>
    <source>
        <strain evidence="13 14">CCAP 1448/3</strain>
    </source>
</reference>
<evidence type="ECO:0000256" key="2">
    <source>
        <dbReference type="ARBA" id="ARBA00011903"/>
    </source>
</evidence>
<keyword evidence="10" id="KW-1133">Transmembrane helix</keyword>
<keyword evidence="3" id="KW-0808">Transferase</keyword>
<dbReference type="GO" id="GO:0004715">
    <property type="term" value="F:non-membrane spanning protein tyrosine kinase activity"/>
    <property type="evidence" value="ECO:0007669"/>
    <property type="project" value="UniProtKB-EC"/>
</dbReference>
<comment type="caution">
    <text evidence="13">The sequence shown here is derived from an EMBL/GenBank/DDBJ whole genome shotgun (WGS) entry which is preliminary data.</text>
</comment>
<organism evidence="13 14">
    <name type="scientific">Merismopedia glauca CCAP 1448/3</name>
    <dbReference type="NCBI Taxonomy" id="1296344"/>
    <lineage>
        <taxon>Bacteria</taxon>
        <taxon>Bacillati</taxon>
        <taxon>Cyanobacteriota</taxon>
        <taxon>Cyanophyceae</taxon>
        <taxon>Synechococcales</taxon>
        <taxon>Merismopediaceae</taxon>
        <taxon>Merismopedia</taxon>
    </lineage>
</organism>
<feature type="domain" description="AAA" evidence="11">
    <location>
        <begin position="537"/>
        <end position="672"/>
    </location>
</feature>
<dbReference type="GO" id="GO:0005886">
    <property type="term" value="C:plasma membrane"/>
    <property type="evidence" value="ECO:0007669"/>
    <property type="project" value="UniProtKB-ARBA"/>
</dbReference>
<dbReference type="AlphaFoldDB" id="A0A2T1BZA6"/>
<feature type="coiled-coil region" evidence="9">
    <location>
        <begin position="179"/>
        <end position="283"/>
    </location>
</feature>
<dbReference type="Pfam" id="PF13614">
    <property type="entry name" value="AAA_31"/>
    <property type="match status" value="1"/>
</dbReference>
<keyword evidence="7" id="KW-0829">Tyrosine-protein kinase</keyword>
<keyword evidence="4" id="KW-0547">Nucleotide-binding</keyword>
<proteinExistence type="inferred from homology"/>
<evidence type="ECO:0000259" key="12">
    <source>
        <dbReference type="Pfam" id="PF13807"/>
    </source>
</evidence>
<dbReference type="SUPFAM" id="SSF52540">
    <property type="entry name" value="P-loop containing nucleoside triphosphate hydrolases"/>
    <property type="match status" value="1"/>
</dbReference>
<sequence>MESTEPLLNWREYLRVLRRRWLPASIVFVSVVGAIAFVTSTGKPIYEAEGKLLLKRLSSTSSLTGVGEKIGELGALDDKTTPLDTEAEIIITPTIIEKTITKLNLKDAKGENLKVSQFLKNVGVSKVKSADILTISYQDLDPQKAANIVNTIMSAYLENNILSNRQEAISARQFIEIELPKAEGKLRKIETDLRQFKEKNQIFNLDDDAKSTTALLDDLQKQITKAQSDLADANIRIQSIKSQLNLRPDQAVNQLSISQSPAVQGLLRELEQVESDLAIQRTRFTDDNPVILALTSKRSSLQKLLQERVGNSFNTQNSSGSTNIQFGEIKQQLTRDLITLESTKLGLMNQIGTLSKIRDGYQQRLSLLPSLEQRKRELESKLQAEQSSYSLLLQKYQEIRLAENQNIGNVRIISLATSPDKAIDSRKFLYLVTGGVLGSILALAVALLLEATDQSIKNIDEAKKVFGYPLLGVIPDIGKIDNSLAQNSENSLPAIIFQKAPRSPLNELYWMLQANLKFLSSDKQLKIIVVTSCLPKEGKSTISANLSVAMAQAGHKVLLIDADLHFPIQHQIWGLGNEFGLSHVIVGQADTETVLKSVMPNLDVLPAGVVPPNPIAIIDSQRMASLIEKCAENYDFVIVDAPPLNAATDTRALGRMADGVLFVVRPTAIDLKAATMAKEILQQSSQNILGMVVNGVTPDRGSHSYYYLQGSYAEKDRQEESLNDKIQFPWEKLTSSSARDRN</sequence>
<accession>A0A2T1BZA6</accession>
<dbReference type="Pfam" id="PF13807">
    <property type="entry name" value="GNVR"/>
    <property type="match status" value="1"/>
</dbReference>
<keyword evidence="10" id="KW-0812">Transmembrane</keyword>
<dbReference type="EC" id="2.7.10.2" evidence="2"/>
<evidence type="ECO:0000256" key="9">
    <source>
        <dbReference type="SAM" id="Coils"/>
    </source>
</evidence>
<feature type="transmembrane region" description="Helical" evidence="10">
    <location>
        <begin position="21"/>
        <end position="39"/>
    </location>
</feature>
<dbReference type="InterPro" id="IPR032807">
    <property type="entry name" value="GNVR"/>
</dbReference>
<dbReference type="NCBIfam" id="TIGR01007">
    <property type="entry name" value="eps_fam"/>
    <property type="match status" value="1"/>
</dbReference>
<evidence type="ECO:0000256" key="8">
    <source>
        <dbReference type="ARBA" id="ARBA00051245"/>
    </source>
</evidence>
<keyword evidence="9" id="KW-0175">Coiled coil</keyword>
<keyword evidence="14" id="KW-1185">Reference proteome</keyword>
<dbReference type="CDD" id="cd05387">
    <property type="entry name" value="BY-kinase"/>
    <property type="match status" value="1"/>
</dbReference>
<dbReference type="OrthoDB" id="580971at2"/>
<evidence type="ECO:0000256" key="4">
    <source>
        <dbReference type="ARBA" id="ARBA00022741"/>
    </source>
</evidence>
<evidence type="ECO:0000256" key="1">
    <source>
        <dbReference type="ARBA" id="ARBA00007316"/>
    </source>
</evidence>
<protein>
    <recommendedName>
        <fullName evidence="2">non-specific protein-tyrosine kinase</fullName>
        <ecNumber evidence="2">2.7.10.2</ecNumber>
    </recommendedName>
</protein>